<evidence type="ECO:0000256" key="8">
    <source>
        <dbReference type="ARBA" id="ARBA00044968"/>
    </source>
</evidence>
<dbReference type="PaxDb" id="166486-ERS852572_01416"/>
<evidence type="ECO:0000256" key="4">
    <source>
        <dbReference type="ARBA" id="ARBA00022842"/>
    </source>
</evidence>
<dbReference type="EMBL" id="CYXZ01000009">
    <property type="protein sequence ID" value="CUM99211.1"/>
    <property type="molecule type" value="Genomic_DNA"/>
</dbReference>
<feature type="binding site" evidence="11">
    <location>
        <begin position="10"/>
        <end position="12"/>
    </location>
    <ligand>
        <name>substrate</name>
    </ligand>
</feature>
<organism evidence="15 16">
    <name type="scientific">Roseburia intestinalis</name>
    <dbReference type="NCBI Taxonomy" id="166486"/>
    <lineage>
        <taxon>Bacteria</taxon>
        <taxon>Bacillati</taxon>
        <taxon>Bacillota</taxon>
        <taxon>Clostridia</taxon>
        <taxon>Lachnospirales</taxon>
        <taxon>Lachnospiraceae</taxon>
        <taxon>Roseburia</taxon>
    </lineage>
</organism>
<dbReference type="NCBIfam" id="TIGR01990">
    <property type="entry name" value="bPGM"/>
    <property type="match status" value="1"/>
</dbReference>
<dbReference type="SUPFAM" id="SSF56784">
    <property type="entry name" value="HAD-like"/>
    <property type="match status" value="1"/>
</dbReference>
<evidence type="ECO:0000256" key="6">
    <source>
        <dbReference type="ARBA" id="ARBA00023277"/>
    </source>
</evidence>
<feature type="binding site" evidence="11">
    <location>
        <begin position="45"/>
        <end position="50"/>
    </location>
    <ligand>
        <name>substrate</name>
    </ligand>
</feature>
<feature type="binding site" evidence="11">
    <location>
        <position position="146"/>
    </location>
    <ligand>
        <name>substrate</name>
    </ligand>
</feature>
<evidence type="ECO:0000256" key="12">
    <source>
        <dbReference type="PIRSR" id="PIRSR610972-3"/>
    </source>
</evidence>
<keyword evidence="3 12" id="KW-0479">Metal-binding</keyword>
<dbReference type="InterPro" id="IPR006439">
    <property type="entry name" value="HAD-SF_hydro_IA"/>
</dbReference>
<evidence type="ECO:0000256" key="7">
    <source>
        <dbReference type="ARBA" id="ARBA00044926"/>
    </source>
</evidence>
<dbReference type="AlphaFoldDB" id="A0A173T973"/>
<dbReference type="Gene3D" id="3.40.50.1000">
    <property type="entry name" value="HAD superfamily/HAD-like"/>
    <property type="match status" value="1"/>
</dbReference>
<evidence type="ECO:0000256" key="1">
    <source>
        <dbReference type="ARBA" id="ARBA00006171"/>
    </source>
</evidence>
<dbReference type="PANTHER" id="PTHR46193">
    <property type="entry name" value="6-PHOSPHOGLUCONATE PHOSPHATASE"/>
    <property type="match status" value="1"/>
</dbReference>
<evidence type="ECO:0000256" key="10">
    <source>
        <dbReference type="PIRSR" id="PIRSR610972-1"/>
    </source>
</evidence>
<feature type="site" description="Important for catalytic activity and assists the phosphoryl transfer reaction to Asp8 by balancing charge and orienting the reacting groups" evidence="13">
    <location>
        <position position="146"/>
    </location>
</feature>
<dbReference type="PANTHER" id="PTHR46193:SF18">
    <property type="entry name" value="HEXITOL PHOSPHATASE B"/>
    <property type="match status" value="1"/>
</dbReference>
<dbReference type="NCBIfam" id="TIGR02009">
    <property type="entry name" value="PGMB-YQAB-SF"/>
    <property type="match status" value="1"/>
</dbReference>
<feature type="binding site" evidence="12">
    <location>
        <position position="170"/>
    </location>
    <ligand>
        <name>Mg(2+)</name>
        <dbReference type="ChEBI" id="CHEBI:18420"/>
    </ligand>
</feature>
<feature type="binding site" evidence="11">
    <location>
        <position position="77"/>
    </location>
    <ligand>
        <name>substrate</name>
    </ligand>
</feature>
<keyword evidence="2" id="KW-0597">Phosphoprotein</keyword>
<feature type="binding site" evidence="11">
    <location>
        <begin position="115"/>
        <end position="119"/>
    </location>
    <ligand>
        <name>substrate</name>
    </ligand>
</feature>
<comment type="similarity">
    <text evidence="1">Belongs to the HAD-like hydrolase superfamily. CbbY/CbbZ/Gph/YieH family.</text>
</comment>
<keyword evidence="4 12" id="KW-0460">Magnesium</keyword>
<feature type="binding site" evidence="12">
    <location>
        <position position="10"/>
    </location>
    <ligand>
        <name>Mg(2+)</name>
        <dbReference type="ChEBI" id="CHEBI:18420"/>
    </ligand>
</feature>
<evidence type="ECO:0000256" key="3">
    <source>
        <dbReference type="ARBA" id="ARBA00022723"/>
    </source>
</evidence>
<feature type="active site" description="Proton donor/acceptor" evidence="10">
    <location>
        <position position="12"/>
    </location>
</feature>
<gene>
    <name evidence="15" type="primary">yvdM_1</name>
    <name evidence="15" type="ORF">ERS852572_01416</name>
</gene>
<keyword evidence="5 15" id="KW-0413">Isomerase</keyword>
<feature type="binding site" evidence="11">
    <location>
        <position position="53"/>
    </location>
    <ligand>
        <name>substrate</name>
    </ligand>
</feature>
<dbReference type="PRINTS" id="PR00413">
    <property type="entry name" value="HADHALOGNASE"/>
</dbReference>
<feature type="binding site" evidence="12">
    <location>
        <position position="12"/>
    </location>
    <ligand>
        <name>Mg(2+)</name>
        <dbReference type="ChEBI" id="CHEBI:18420"/>
    </ligand>
</feature>
<evidence type="ECO:0000256" key="13">
    <source>
        <dbReference type="PIRSR" id="PIRSR610972-4"/>
    </source>
</evidence>
<evidence type="ECO:0000256" key="5">
    <source>
        <dbReference type="ARBA" id="ARBA00023235"/>
    </source>
</evidence>
<feature type="active site" description="Proton donor/acceptor" evidence="10">
    <location>
        <position position="10"/>
    </location>
</feature>
<feature type="coiled-coil region" evidence="14">
    <location>
        <begin position="51"/>
        <end position="78"/>
    </location>
</feature>
<dbReference type="InterPro" id="IPR010976">
    <property type="entry name" value="B-phosphoglucomutase_hydrolase"/>
</dbReference>
<reference evidence="15 16" key="1">
    <citation type="submission" date="2015-09" db="EMBL/GenBank/DDBJ databases">
        <authorList>
            <consortium name="Pathogen Informatics"/>
        </authorList>
    </citation>
    <scope>NUCLEOTIDE SEQUENCE [LARGE SCALE GENOMIC DNA]</scope>
    <source>
        <strain evidence="15 16">2789STDY5834960</strain>
    </source>
</reference>
<dbReference type="STRING" id="166486.ERS852572_01416"/>
<name>A0A173T973_9FIRM</name>
<evidence type="ECO:0000256" key="14">
    <source>
        <dbReference type="SAM" id="Coils"/>
    </source>
</evidence>
<comment type="catalytic activity">
    <reaction evidence="7">
        <text>beta-D-glucose 1-phosphate = beta-D-glucose 6-phosphate</text>
        <dbReference type="Rhea" id="RHEA:20113"/>
        <dbReference type="ChEBI" id="CHEBI:57684"/>
        <dbReference type="ChEBI" id="CHEBI:58247"/>
        <dbReference type="EC" id="5.4.2.6"/>
    </reaction>
</comment>
<dbReference type="EC" id="5.4.2.6" evidence="8"/>
<accession>A0A173T973</accession>
<dbReference type="GO" id="GO:0005975">
    <property type="term" value="P:carbohydrate metabolic process"/>
    <property type="evidence" value="ECO:0007669"/>
    <property type="project" value="InterPro"/>
</dbReference>
<dbReference type="GO" id="GO:0000287">
    <property type="term" value="F:magnesium ion binding"/>
    <property type="evidence" value="ECO:0007669"/>
    <property type="project" value="InterPro"/>
</dbReference>
<sequence length="215" mass="23921">MNTIRAIIFDLDGVICFTDQYHYQAWKEMADAEGIYFDETINGRLRGVSRMESLDIILEKASREYTQEEKEQLAARKNESYVRLLEKMSPDDLSQEVKKTLEILRQRGYKLAIGSSSKNTKKILTQIGLNGYFDAISDGTNITKSKPDPEVFLKAAEMLGEKPENCLVVEDALAGIDAAYAGDFQSAGIGDAAGHSQVTYPIQAFKDLLSICSIC</sequence>
<dbReference type="InterPro" id="IPR023198">
    <property type="entry name" value="PGP-like_dom2"/>
</dbReference>
<evidence type="ECO:0000256" key="11">
    <source>
        <dbReference type="PIRSR" id="PIRSR610972-2"/>
    </source>
</evidence>
<keyword evidence="14" id="KW-0175">Coiled coil</keyword>
<dbReference type="InterPro" id="IPR051600">
    <property type="entry name" value="Beta-PGM-like"/>
</dbReference>
<dbReference type="RefSeq" id="WP_015520061.1">
    <property type="nucleotide sequence ID" value="NZ_CABIYH010000009.1"/>
</dbReference>
<dbReference type="InterPro" id="IPR036412">
    <property type="entry name" value="HAD-like_sf"/>
</dbReference>
<dbReference type="CDD" id="cd02598">
    <property type="entry name" value="HAD_BPGM"/>
    <property type="match status" value="1"/>
</dbReference>
<dbReference type="Proteomes" id="UP000095350">
    <property type="component" value="Unassembled WGS sequence"/>
</dbReference>
<dbReference type="InterPro" id="IPR023214">
    <property type="entry name" value="HAD_sf"/>
</dbReference>
<evidence type="ECO:0000313" key="15">
    <source>
        <dbReference type="EMBL" id="CUM99211.1"/>
    </source>
</evidence>
<dbReference type="GO" id="GO:0008801">
    <property type="term" value="F:beta-phosphoglucomutase activity"/>
    <property type="evidence" value="ECO:0007669"/>
    <property type="project" value="UniProtKB-EC"/>
</dbReference>
<feature type="binding site" evidence="11">
    <location>
        <position position="26"/>
    </location>
    <ligand>
        <name>substrate</name>
    </ligand>
</feature>
<dbReference type="SFLD" id="SFLDG01135">
    <property type="entry name" value="C1.5.6:_HAD__Beta-PGM__Phospha"/>
    <property type="match status" value="1"/>
</dbReference>
<keyword evidence="6" id="KW-0119">Carbohydrate metabolism</keyword>
<dbReference type="NCBIfam" id="TIGR01509">
    <property type="entry name" value="HAD-SF-IA-v3"/>
    <property type="match status" value="1"/>
</dbReference>
<evidence type="ECO:0000313" key="16">
    <source>
        <dbReference type="Proteomes" id="UP000095350"/>
    </source>
</evidence>
<dbReference type="SFLD" id="SFLDS00003">
    <property type="entry name" value="Haloacid_Dehalogenase"/>
    <property type="match status" value="1"/>
</dbReference>
<dbReference type="NCBIfam" id="TIGR01549">
    <property type="entry name" value="HAD-SF-IA-v1"/>
    <property type="match status" value="1"/>
</dbReference>
<protein>
    <recommendedName>
        <fullName evidence="9">Beta-phosphoglucomutase</fullName>
        <ecNumber evidence="8">5.4.2.6</ecNumber>
    </recommendedName>
</protein>
<evidence type="ECO:0000256" key="2">
    <source>
        <dbReference type="ARBA" id="ARBA00022553"/>
    </source>
</evidence>
<dbReference type="InterPro" id="IPR010972">
    <property type="entry name" value="Beta-PGM"/>
</dbReference>
<comment type="cofactor">
    <cofactor evidence="12">
        <name>Mg(2+)</name>
        <dbReference type="ChEBI" id="CHEBI:18420"/>
    </cofactor>
    <text evidence="12">Binds 2 magnesium ions per subunit.</text>
</comment>
<proteinExistence type="inferred from homology"/>
<dbReference type="SFLD" id="SFLDG01129">
    <property type="entry name" value="C1.5:_HAD__Beta-PGM__Phosphata"/>
    <property type="match status" value="1"/>
</dbReference>
<feature type="binding site" evidence="12">
    <location>
        <position position="171"/>
    </location>
    <ligand>
        <name>Mg(2+)</name>
        <dbReference type="ChEBI" id="CHEBI:18420"/>
    </ligand>
</feature>
<dbReference type="Pfam" id="PF00702">
    <property type="entry name" value="Hydrolase"/>
    <property type="match status" value="1"/>
</dbReference>
<evidence type="ECO:0000256" key="9">
    <source>
        <dbReference type="ARBA" id="ARBA00044991"/>
    </source>
</evidence>
<dbReference type="Gene3D" id="1.10.150.240">
    <property type="entry name" value="Putative phosphatase, domain 2"/>
    <property type="match status" value="1"/>
</dbReference>
<feature type="site" description="Important for catalytic activity and assists the phosphoryl transfer reaction to Asp8 by balancing charge and orienting the reacting groups" evidence="13">
    <location>
        <position position="115"/>
    </location>
</feature>